<dbReference type="Gene3D" id="1.10.630.10">
    <property type="entry name" value="Cytochrome P450"/>
    <property type="match status" value="1"/>
</dbReference>
<dbReference type="SUPFAM" id="SSF48264">
    <property type="entry name" value="Cytochrome P450"/>
    <property type="match status" value="1"/>
</dbReference>
<dbReference type="EMBL" id="JAGMWT010000003">
    <property type="protein sequence ID" value="KAH7132575.1"/>
    <property type="molecule type" value="Genomic_DNA"/>
</dbReference>
<proteinExistence type="inferred from homology"/>
<dbReference type="InterPro" id="IPR036396">
    <property type="entry name" value="Cyt_P450_sf"/>
</dbReference>
<dbReference type="GO" id="GO:0016705">
    <property type="term" value="F:oxidoreductase activity, acting on paired donors, with incorporation or reduction of molecular oxygen"/>
    <property type="evidence" value="ECO:0007669"/>
    <property type="project" value="InterPro"/>
</dbReference>
<dbReference type="GO" id="GO:0008395">
    <property type="term" value="F:steroid hydroxylase activity"/>
    <property type="evidence" value="ECO:0007669"/>
    <property type="project" value="TreeGrafter"/>
</dbReference>
<keyword evidence="8" id="KW-0472">Membrane</keyword>
<dbReference type="PANTHER" id="PTHR24304:SF2">
    <property type="entry name" value="24-HYDROXYCHOLESTEROL 7-ALPHA-HYDROXYLASE"/>
    <property type="match status" value="1"/>
</dbReference>
<dbReference type="InterPro" id="IPR001128">
    <property type="entry name" value="Cyt_P450"/>
</dbReference>
<protein>
    <submittedName>
        <fullName evidence="9">Cytochrome-like protein P450</fullName>
    </submittedName>
</protein>
<dbReference type="PANTHER" id="PTHR24304">
    <property type="entry name" value="CYTOCHROME P450 FAMILY 7"/>
    <property type="match status" value="1"/>
</dbReference>
<evidence type="ECO:0000256" key="2">
    <source>
        <dbReference type="ARBA" id="ARBA00010617"/>
    </source>
</evidence>
<name>A0A9P9IVH7_9PLEO</name>
<gene>
    <name evidence="9" type="ORF">B0J11DRAFT_548460</name>
</gene>
<comment type="similarity">
    <text evidence="2 7">Belongs to the cytochrome P450 family.</text>
</comment>
<reference evidence="9" key="1">
    <citation type="journal article" date="2021" name="Nat. Commun.">
        <title>Genetic determinants of endophytism in the Arabidopsis root mycobiome.</title>
        <authorList>
            <person name="Mesny F."/>
            <person name="Miyauchi S."/>
            <person name="Thiergart T."/>
            <person name="Pickel B."/>
            <person name="Atanasova L."/>
            <person name="Karlsson M."/>
            <person name="Huettel B."/>
            <person name="Barry K.W."/>
            <person name="Haridas S."/>
            <person name="Chen C."/>
            <person name="Bauer D."/>
            <person name="Andreopoulos W."/>
            <person name="Pangilinan J."/>
            <person name="LaButti K."/>
            <person name="Riley R."/>
            <person name="Lipzen A."/>
            <person name="Clum A."/>
            <person name="Drula E."/>
            <person name="Henrissat B."/>
            <person name="Kohler A."/>
            <person name="Grigoriev I.V."/>
            <person name="Martin F.M."/>
            <person name="Hacquard S."/>
        </authorList>
    </citation>
    <scope>NUCLEOTIDE SEQUENCE</scope>
    <source>
        <strain evidence="9">MPI-CAGE-CH-0243</strain>
    </source>
</reference>
<keyword evidence="10" id="KW-1185">Reference proteome</keyword>
<sequence length="558" mass="62917">MALGFIADHPLLLIFVTIILLPFITNYLSTSSFYRRANNKTPNKQPPVIPYWIPGIFHGFGVFTQGTSAFFANAINEYGNFAPFVVKAGPLPFVVVRHPEHVKKVLQSVKQMTTTDLHVRIFDKVMGAPVQAVALYKAVGTGNKQSDEVDHAHITLPRQYFTGTGVAPMANVYIRLMQRNLSTKMFQEKFWTEIEDMWSFFQNEISRATIEMLFGSSLMKQYPKIVRDFWEFDQHVETLSQGLPRFLNSSAHEARDRLRENLQRWLESAHKGSDFAKIGEEDPDWDETMGSKFLQARDSIFANIPSFDSSARAAEALAIMQGSNSNTMPSTFWFIFETIKNPALVKHLRAEFKPYYDPATGTYDIVGLTNLPIIQSMHAEIGRLRMATGAIRTCEVDNFALDDDWTISKGTSVIVLSHDLALNTKLWAEARPQTVIRPLEEFWPERFLIPEKTRYSEKAMKDRSKIGTGRFSMEGVGTLHVTFGGGKHLCPGRYLAKAIQAATIALLLTEFDIELSEPEAADSIIPPLRQAAFGSIVPLDKIRVRIRKRTAAKVTKAS</sequence>
<evidence type="ECO:0000256" key="8">
    <source>
        <dbReference type="SAM" id="Phobius"/>
    </source>
</evidence>
<evidence type="ECO:0000256" key="6">
    <source>
        <dbReference type="PIRSR" id="PIRSR602403-1"/>
    </source>
</evidence>
<evidence type="ECO:0000313" key="10">
    <source>
        <dbReference type="Proteomes" id="UP000700596"/>
    </source>
</evidence>
<dbReference type="GO" id="GO:0005506">
    <property type="term" value="F:iron ion binding"/>
    <property type="evidence" value="ECO:0007669"/>
    <property type="project" value="InterPro"/>
</dbReference>
<dbReference type="Proteomes" id="UP000700596">
    <property type="component" value="Unassembled WGS sequence"/>
</dbReference>
<dbReference type="AlphaFoldDB" id="A0A9P9IVH7"/>
<dbReference type="InterPro" id="IPR050529">
    <property type="entry name" value="CYP450_sterol_14alpha_dmase"/>
</dbReference>
<evidence type="ECO:0000256" key="7">
    <source>
        <dbReference type="RuleBase" id="RU000461"/>
    </source>
</evidence>
<keyword evidence="3 6" id="KW-0349">Heme</keyword>
<dbReference type="PROSITE" id="PS00086">
    <property type="entry name" value="CYTOCHROME_P450"/>
    <property type="match status" value="1"/>
</dbReference>
<organism evidence="9 10">
    <name type="scientific">Dendryphion nanum</name>
    <dbReference type="NCBI Taxonomy" id="256645"/>
    <lineage>
        <taxon>Eukaryota</taxon>
        <taxon>Fungi</taxon>
        <taxon>Dikarya</taxon>
        <taxon>Ascomycota</taxon>
        <taxon>Pezizomycotina</taxon>
        <taxon>Dothideomycetes</taxon>
        <taxon>Pleosporomycetidae</taxon>
        <taxon>Pleosporales</taxon>
        <taxon>Torulaceae</taxon>
        <taxon>Dendryphion</taxon>
    </lineage>
</organism>
<comment type="caution">
    <text evidence="9">The sequence shown here is derived from an EMBL/GenBank/DDBJ whole genome shotgun (WGS) entry which is preliminary data.</text>
</comment>
<dbReference type="Pfam" id="PF00067">
    <property type="entry name" value="p450"/>
    <property type="match status" value="1"/>
</dbReference>
<evidence type="ECO:0000256" key="3">
    <source>
        <dbReference type="ARBA" id="ARBA00022617"/>
    </source>
</evidence>
<dbReference type="InterPro" id="IPR017972">
    <property type="entry name" value="Cyt_P450_CS"/>
</dbReference>
<keyword evidence="8" id="KW-0812">Transmembrane</keyword>
<keyword evidence="8" id="KW-1133">Transmembrane helix</keyword>
<comment type="cofactor">
    <cofactor evidence="1 6">
        <name>heme</name>
        <dbReference type="ChEBI" id="CHEBI:30413"/>
    </cofactor>
</comment>
<keyword evidence="5 6" id="KW-0408">Iron</keyword>
<feature type="transmembrane region" description="Helical" evidence="8">
    <location>
        <begin position="12"/>
        <end position="34"/>
    </location>
</feature>
<keyword evidence="7" id="KW-0503">Monooxygenase</keyword>
<dbReference type="PRINTS" id="PR00465">
    <property type="entry name" value="EP450IV"/>
</dbReference>
<evidence type="ECO:0000313" key="9">
    <source>
        <dbReference type="EMBL" id="KAH7132575.1"/>
    </source>
</evidence>
<dbReference type="OrthoDB" id="3366823at2759"/>
<keyword evidence="4 6" id="KW-0479">Metal-binding</keyword>
<dbReference type="GO" id="GO:0020037">
    <property type="term" value="F:heme binding"/>
    <property type="evidence" value="ECO:0007669"/>
    <property type="project" value="InterPro"/>
</dbReference>
<evidence type="ECO:0000256" key="4">
    <source>
        <dbReference type="ARBA" id="ARBA00022723"/>
    </source>
</evidence>
<accession>A0A9P9IVH7</accession>
<feature type="binding site" description="axial binding residue" evidence="6">
    <location>
        <position position="490"/>
    </location>
    <ligand>
        <name>heme</name>
        <dbReference type="ChEBI" id="CHEBI:30413"/>
    </ligand>
    <ligandPart>
        <name>Fe</name>
        <dbReference type="ChEBI" id="CHEBI:18248"/>
    </ligandPart>
</feature>
<keyword evidence="7" id="KW-0560">Oxidoreductase</keyword>
<evidence type="ECO:0000256" key="1">
    <source>
        <dbReference type="ARBA" id="ARBA00001971"/>
    </source>
</evidence>
<dbReference type="InterPro" id="IPR002403">
    <property type="entry name" value="Cyt_P450_E_grp-IV"/>
</dbReference>
<evidence type="ECO:0000256" key="5">
    <source>
        <dbReference type="ARBA" id="ARBA00023004"/>
    </source>
</evidence>